<dbReference type="InterPro" id="IPR009057">
    <property type="entry name" value="Homeodomain-like_sf"/>
</dbReference>
<evidence type="ECO:0000256" key="1">
    <source>
        <dbReference type="ARBA" id="ARBA00023015"/>
    </source>
</evidence>
<dbReference type="Proteomes" id="UP000525652">
    <property type="component" value="Unassembled WGS sequence"/>
</dbReference>
<evidence type="ECO:0000313" key="5">
    <source>
        <dbReference type="EMBL" id="MBC2602216.1"/>
    </source>
</evidence>
<dbReference type="EMBL" id="JACHVA010000082">
    <property type="protein sequence ID" value="MBC2602216.1"/>
    <property type="molecule type" value="Genomic_DNA"/>
</dbReference>
<organism evidence="5 6">
    <name type="scientific">Puniceicoccus vermicola</name>
    <dbReference type="NCBI Taxonomy" id="388746"/>
    <lineage>
        <taxon>Bacteria</taxon>
        <taxon>Pseudomonadati</taxon>
        <taxon>Verrucomicrobiota</taxon>
        <taxon>Opitutia</taxon>
        <taxon>Puniceicoccales</taxon>
        <taxon>Puniceicoccaceae</taxon>
        <taxon>Puniceicoccus</taxon>
    </lineage>
</organism>
<dbReference type="PANTHER" id="PTHR30146">
    <property type="entry name" value="LACI-RELATED TRANSCRIPTIONAL REPRESSOR"/>
    <property type="match status" value="1"/>
</dbReference>
<dbReference type="PANTHER" id="PTHR30146:SF24">
    <property type="entry name" value="XYLOSE OPERON REGULATORY PROTEIN"/>
    <property type="match status" value="1"/>
</dbReference>
<reference evidence="5 6" key="1">
    <citation type="submission" date="2020-07" db="EMBL/GenBank/DDBJ databases">
        <authorList>
            <person name="Feng X."/>
        </authorList>
    </citation>
    <scope>NUCLEOTIDE SEQUENCE [LARGE SCALE GENOMIC DNA]</scope>
    <source>
        <strain evidence="5 6">JCM14086</strain>
    </source>
</reference>
<feature type="domain" description="HTH araC/xylS-type" evidence="4">
    <location>
        <begin position="260"/>
        <end position="358"/>
    </location>
</feature>
<dbReference type="InterPro" id="IPR028082">
    <property type="entry name" value="Peripla_BP_I"/>
</dbReference>
<dbReference type="SUPFAM" id="SSF46689">
    <property type="entry name" value="Homeodomain-like"/>
    <property type="match status" value="1"/>
</dbReference>
<dbReference type="GO" id="GO:0003700">
    <property type="term" value="F:DNA-binding transcription factor activity"/>
    <property type="evidence" value="ECO:0007669"/>
    <property type="project" value="InterPro"/>
</dbReference>
<evidence type="ECO:0000256" key="2">
    <source>
        <dbReference type="ARBA" id="ARBA00023125"/>
    </source>
</evidence>
<keyword evidence="3" id="KW-0804">Transcription</keyword>
<evidence type="ECO:0000256" key="3">
    <source>
        <dbReference type="ARBA" id="ARBA00023163"/>
    </source>
</evidence>
<dbReference type="Pfam" id="PF13377">
    <property type="entry name" value="Peripla_BP_3"/>
    <property type="match status" value="1"/>
</dbReference>
<dbReference type="SUPFAM" id="SSF53822">
    <property type="entry name" value="Periplasmic binding protein-like I"/>
    <property type="match status" value="1"/>
</dbReference>
<accession>A0A7X1AY91</accession>
<dbReference type="InterPro" id="IPR018060">
    <property type="entry name" value="HTH_AraC"/>
</dbReference>
<name>A0A7X1AY91_9BACT</name>
<keyword evidence="1" id="KW-0805">Transcription regulation</keyword>
<proteinExistence type="predicted"/>
<dbReference type="Gene3D" id="3.40.50.2300">
    <property type="match status" value="2"/>
</dbReference>
<evidence type="ECO:0000259" key="4">
    <source>
        <dbReference type="PROSITE" id="PS01124"/>
    </source>
</evidence>
<evidence type="ECO:0000313" key="6">
    <source>
        <dbReference type="Proteomes" id="UP000525652"/>
    </source>
</evidence>
<keyword evidence="2" id="KW-0238">DNA-binding</keyword>
<gene>
    <name evidence="5" type="ORF">H5P30_10545</name>
</gene>
<dbReference type="SMART" id="SM00342">
    <property type="entry name" value="HTH_ARAC"/>
    <property type="match status" value="1"/>
</dbReference>
<dbReference type="RefSeq" id="WP_185692911.1">
    <property type="nucleotide sequence ID" value="NZ_JACHVA010000082.1"/>
</dbReference>
<protein>
    <submittedName>
        <fullName evidence="5">Substrate-binding domain-containing protein</fullName>
    </submittedName>
</protein>
<dbReference type="AlphaFoldDB" id="A0A7X1AY91"/>
<sequence length="363" mass="39994">MSSGEGREMLRGAADFARQRASWEIVLPCFESAVGAINVPYWCDGLLTRPLKPVDREASLRFKGPKFGLVSAGMVENGIPFLTSDGVSFALQAFEHLRGLGLKRMGYVGFGGVLYSQLRQETFLRTAAEAGREVDVFNIGSPSDRRELILWLKNWSAPFGLFAANDLLAREVINCAHEAGIRIPGEMCIVGAGNDDSICTMVQPTLTSVDPGSYQIGFEGARRLDDLMSGRPVSPSGYVSSLGVVARESTDIRLQDPLIARILSVIRSDAPRGLNVVDLLGQFPISQSSLNRRFREATGRSPYEEIQRVRVERAKYLLRHSDLSNELIGEECGFPTTKAFYSAFRSSTNLTPRAYRFQTGPRT</sequence>
<comment type="caution">
    <text evidence="5">The sequence shown here is derived from an EMBL/GenBank/DDBJ whole genome shotgun (WGS) entry which is preliminary data.</text>
</comment>
<dbReference type="Pfam" id="PF12833">
    <property type="entry name" value="HTH_18"/>
    <property type="match status" value="1"/>
</dbReference>
<keyword evidence="6" id="KW-1185">Reference proteome</keyword>
<dbReference type="InterPro" id="IPR046335">
    <property type="entry name" value="LacI/GalR-like_sensor"/>
</dbReference>
<dbReference type="PROSITE" id="PS01124">
    <property type="entry name" value="HTH_ARAC_FAMILY_2"/>
    <property type="match status" value="1"/>
</dbReference>
<dbReference type="Gene3D" id="1.10.10.60">
    <property type="entry name" value="Homeodomain-like"/>
    <property type="match status" value="2"/>
</dbReference>
<dbReference type="GO" id="GO:0000976">
    <property type="term" value="F:transcription cis-regulatory region binding"/>
    <property type="evidence" value="ECO:0007669"/>
    <property type="project" value="TreeGrafter"/>
</dbReference>